<reference evidence="9 10" key="1">
    <citation type="journal article" date="2010" name="Stand. Genomic Sci.">
        <title>Complete genome sequence of Spirochaeta smaragdinae type strain (SEBR 4228).</title>
        <authorList>
            <person name="Mavromatis K."/>
            <person name="Yasawong M."/>
            <person name="Chertkov O."/>
            <person name="Lapidus A."/>
            <person name="Lucas S."/>
            <person name="Nolan M."/>
            <person name="Del Rio T.G."/>
            <person name="Tice H."/>
            <person name="Cheng J.F."/>
            <person name="Pitluck S."/>
            <person name="Liolios K."/>
            <person name="Ivanova N."/>
            <person name="Tapia R."/>
            <person name="Han C."/>
            <person name="Bruce D."/>
            <person name="Goodwin L."/>
            <person name="Pati A."/>
            <person name="Chen A."/>
            <person name="Palaniappan K."/>
            <person name="Land M."/>
            <person name="Hauser L."/>
            <person name="Chang Y.J."/>
            <person name="Jeffries C.D."/>
            <person name="Detter J.C."/>
            <person name="Rohde M."/>
            <person name="Brambilla E."/>
            <person name="Spring S."/>
            <person name="Goker M."/>
            <person name="Sikorski J."/>
            <person name="Woyke T."/>
            <person name="Bristow J."/>
            <person name="Eisen J.A."/>
            <person name="Markowitz V."/>
            <person name="Hugenholtz P."/>
            <person name="Klenk H.P."/>
            <person name="Kyrpides N.C."/>
        </authorList>
    </citation>
    <scope>NUCLEOTIDE SEQUENCE [LARGE SCALE GENOMIC DNA]</scope>
    <source>
        <strain evidence="10">DSM 11293 / JCM 15392 / SEBR 4228</strain>
    </source>
</reference>
<evidence type="ECO:0000256" key="2">
    <source>
        <dbReference type="ARBA" id="ARBA00007935"/>
    </source>
</evidence>
<feature type="transmembrane region" description="Helical" evidence="8">
    <location>
        <begin position="316"/>
        <end position="335"/>
    </location>
</feature>
<comment type="similarity">
    <text evidence="2">Belongs to the binding-protein-dependent transport system permease family. FecCD subfamily.</text>
</comment>
<feature type="transmembrane region" description="Helical" evidence="8">
    <location>
        <begin position="101"/>
        <end position="120"/>
    </location>
</feature>
<dbReference type="FunFam" id="1.10.3470.10:FF:000001">
    <property type="entry name" value="Vitamin B12 ABC transporter permease BtuC"/>
    <property type="match status" value="1"/>
</dbReference>
<evidence type="ECO:0000313" key="10">
    <source>
        <dbReference type="Proteomes" id="UP000002318"/>
    </source>
</evidence>
<organism evidence="9 10">
    <name type="scientific">Sediminispirochaeta smaragdinae (strain DSM 11293 / JCM 15392 / SEBR 4228)</name>
    <name type="common">Spirochaeta smaragdinae</name>
    <dbReference type="NCBI Taxonomy" id="573413"/>
    <lineage>
        <taxon>Bacteria</taxon>
        <taxon>Pseudomonadati</taxon>
        <taxon>Spirochaetota</taxon>
        <taxon>Spirochaetia</taxon>
        <taxon>Spirochaetales</taxon>
        <taxon>Spirochaetaceae</taxon>
        <taxon>Sediminispirochaeta</taxon>
    </lineage>
</organism>
<evidence type="ECO:0000256" key="5">
    <source>
        <dbReference type="ARBA" id="ARBA00022692"/>
    </source>
</evidence>
<keyword evidence="7 8" id="KW-0472">Membrane</keyword>
<evidence type="ECO:0000313" key="9">
    <source>
        <dbReference type="EMBL" id="ADK82700.1"/>
    </source>
</evidence>
<dbReference type="InterPro" id="IPR000522">
    <property type="entry name" value="ABC_transptr_permease_BtuC"/>
</dbReference>
<dbReference type="SUPFAM" id="SSF81345">
    <property type="entry name" value="ABC transporter involved in vitamin B12 uptake, BtuC"/>
    <property type="match status" value="1"/>
</dbReference>
<name>E1R7J5_SEDSS</name>
<dbReference type="STRING" id="573413.Spirs_3612"/>
<dbReference type="HOGENOM" id="CLU_013016_0_2_12"/>
<dbReference type="InterPro" id="IPR037294">
    <property type="entry name" value="ABC_BtuC-like"/>
</dbReference>
<dbReference type="Gene3D" id="1.10.3470.10">
    <property type="entry name" value="ABC transporter involved in vitamin B12 uptake, BtuC"/>
    <property type="match status" value="1"/>
</dbReference>
<dbReference type="GO" id="GO:0033214">
    <property type="term" value="P:siderophore-iron import into cell"/>
    <property type="evidence" value="ECO:0007669"/>
    <property type="project" value="TreeGrafter"/>
</dbReference>
<evidence type="ECO:0000256" key="7">
    <source>
        <dbReference type="ARBA" id="ARBA00023136"/>
    </source>
</evidence>
<dbReference type="EMBL" id="CP002116">
    <property type="protein sequence ID" value="ADK82700.1"/>
    <property type="molecule type" value="Genomic_DNA"/>
</dbReference>
<dbReference type="AlphaFoldDB" id="E1R7J5"/>
<dbReference type="KEGG" id="ssm:Spirs_3612"/>
<keyword evidence="5 8" id="KW-0812">Transmembrane</keyword>
<dbReference type="GO" id="GO:0005886">
    <property type="term" value="C:plasma membrane"/>
    <property type="evidence" value="ECO:0007669"/>
    <property type="project" value="UniProtKB-SubCell"/>
</dbReference>
<dbReference type="eggNOG" id="COG0609">
    <property type="taxonomic scope" value="Bacteria"/>
</dbReference>
<accession>E1R7J5</accession>
<dbReference type="CDD" id="cd06550">
    <property type="entry name" value="TM_ABC_iron-siderophores_like"/>
    <property type="match status" value="1"/>
</dbReference>
<feature type="transmembrane region" description="Helical" evidence="8">
    <location>
        <begin position="153"/>
        <end position="178"/>
    </location>
</feature>
<comment type="subcellular location">
    <subcellularLocation>
        <location evidence="1">Cell membrane</location>
        <topology evidence="1">Multi-pass membrane protein</topology>
    </subcellularLocation>
</comment>
<sequence>MKTSEEQGRVLPIVLLGCLLIAAFFLSCFLGRYSLTPRDLFFLFREGLTGLPSGLSASASKVFFRIRLPRILAAAITGCGLALSGSVYQGAFRNPLVSPDILGATAGAGLGAAVALLLNLNGSLVQLVAFLFGLAAVGGTTILARSFGDRNSLTLSLVLTGIVVSALFQAGISLVKYVGDPYTKLPAITFWLMGSLSAAVPSSLPLLSAPLLAGGLPLLLLRWKLNLLSLPDEEAMSLGINTTRLRFIVILCATLITSSVVAVGGIIGWVGLIIPHLARMLVGSDCRFQLPAAMVLGASYLLLVDDIARSATAMDIPLGILTAVIGAPFFLLLMYKQRRSQS</sequence>
<dbReference type="RefSeq" id="WP_013256159.1">
    <property type="nucleotide sequence ID" value="NC_014364.1"/>
</dbReference>
<evidence type="ECO:0000256" key="6">
    <source>
        <dbReference type="ARBA" id="ARBA00022989"/>
    </source>
</evidence>
<dbReference type="PANTHER" id="PTHR30472:SF70">
    <property type="entry name" value="MOLYBDATE IMPORT SYSTEM PERMEASE PROTEIN MOLB"/>
    <property type="match status" value="1"/>
</dbReference>
<feature type="transmembrane region" description="Helical" evidence="8">
    <location>
        <begin position="247"/>
        <end position="274"/>
    </location>
</feature>
<feature type="transmembrane region" description="Helical" evidence="8">
    <location>
        <begin position="190"/>
        <end position="220"/>
    </location>
</feature>
<dbReference type="PANTHER" id="PTHR30472">
    <property type="entry name" value="FERRIC ENTEROBACTIN TRANSPORT SYSTEM PERMEASE PROTEIN"/>
    <property type="match status" value="1"/>
</dbReference>
<evidence type="ECO:0000256" key="4">
    <source>
        <dbReference type="ARBA" id="ARBA00022475"/>
    </source>
</evidence>
<dbReference type="Pfam" id="PF01032">
    <property type="entry name" value="FecCD"/>
    <property type="match status" value="1"/>
</dbReference>
<feature type="transmembrane region" description="Helical" evidence="8">
    <location>
        <begin position="127"/>
        <end position="147"/>
    </location>
</feature>
<proteinExistence type="inferred from homology"/>
<dbReference type="PROSITE" id="PS51257">
    <property type="entry name" value="PROKAR_LIPOPROTEIN"/>
    <property type="match status" value="1"/>
</dbReference>
<protein>
    <submittedName>
        <fullName evidence="9">Transport system permease protein</fullName>
    </submittedName>
</protein>
<keyword evidence="10" id="KW-1185">Reference proteome</keyword>
<dbReference type="GO" id="GO:0022857">
    <property type="term" value="F:transmembrane transporter activity"/>
    <property type="evidence" value="ECO:0007669"/>
    <property type="project" value="InterPro"/>
</dbReference>
<evidence type="ECO:0000256" key="8">
    <source>
        <dbReference type="SAM" id="Phobius"/>
    </source>
</evidence>
<evidence type="ECO:0000256" key="1">
    <source>
        <dbReference type="ARBA" id="ARBA00004651"/>
    </source>
</evidence>
<keyword evidence="4" id="KW-1003">Cell membrane</keyword>
<dbReference type="Proteomes" id="UP000002318">
    <property type="component" value="Chromosome"/>
</dbReference>
<dbReference type="OrthoDB" id="9811721at2"/>
<feature type="transmembrane region" description="Helical" evidence="8">
    <location>
        <begin position="71"/>
        <end position="89"/>
    </location>
</feature>
<feature type="transmembrane region" description="Helical" evidence="8">
    <location>
        <begin position="12"/>
        <end position="35"/>
    </location>
</feature>
<evidence type="ECO:0000256" key="3">
    <source>
        <dbReference type="ARBA" id="ARBA00022448"/>
    </source>
</evidence>
<keyword evidence="3" id="KW-0813">Transport</keyword>
<keyword evidence="6 8" id="KW-1133">Transmembrane helix</keyword>
<gene>
    <name evidence="9" type="ordered locus">Spirs_3612</name>
</gene>